<evidence type="ECO:0000313" key="2">
    <source>
        <dbReference type="Proteomes" id="UP000287401"/>
    </source>
</evidence>
<evidence type="ECO:0000313" key="1">
    <source>
        <dbReference type="EMBL" id="RSU62014.1"/>
    </source>
</evidence>
<accession>A0A430CAM4</accession>
<comment type="caution">
    <text evidence="1">The sequence shown here is derived from an EMBL/GenBank/DDBJ whole genome shotgun (WGS) entry which is preliminary data.</text>
</comment>
<name>A0A430CAM4_SPHYA</name>
<dbReference type="Gene3D" id="3.90.1150.10">
    <property type="entry name" value="Aspartate Aminotransferase, domain 1"/>
    <property type="match status" value="1"/>
</dbReference>
<dbReference type="Proteomes" id="UP000287401">
    <property type="component" value="Unassembled WGS sequence"/>
</dbReference>
<organism evidence="1 2">
    <name type="scientific">Sphingobium yanoikuyae</name>
    <name type="common">Sphingomonas yanoikuyae</name>
    <dbReference type="NCBI Taxonomy" id="13690"/>
    <lineage>
        <taxon>Bacteria</taxon>
        <taxon>Pseudomonadati</taxon>
        <taxon>Pseudomonadota</taxon>
        <taxon>Alphaproteobacteria</taxon>
        <taxon>Sphingomonadales</taxon>
        <taxon>Sphingomonadaceae</taxon>
        <taxon>Sphingobium</taxon>
    </lineage>
</organism>
<sequence length="107" mass="12139">MDNHAELPRNRRDSHVRLMDTPGFNKVAMKRLIRAREHALYRELDVAPGPNPDDVGNYILLDLSDLSAKPFGKDFAEWLLKTVLPRESLFELTLSPAATSLSRRLLG</sequence>
<reference evidence="1 2" key="1">
    <citation type="submission" date="2018-07" db="EMBL/GenBank/DDBJ databases">
        <title>Genomic and Epidemiologic Investigation of an Indolent Hospital Outbreak.</title>
        <authorList>
            <person name="Johnson R.C."/>
            <person name="Deming C."/>
            <person name="Conlan S."/>
            <person name="Zellmer C.J."/>
            <person name="Michelin A.V."/>
            <person name="Lee-Lin S."/>
            <person name="Thomas P.J."/>
            <person name="Park M."/>
            <person name="Weingarten R.A."/>
            <person name="Less J."/>
            <person name="Dekker J.P."/>
            <person name="Frank K.M."/>
            <person name="Musser K.A."/>
            <person name="Mcquiston J.R."/>
            <person name="Henderson D.K."/>
            <person name="Lau A.F."/>
            <person name="Palmore T.N."/>
            <person name="Segre J.A."/>
        </authorList>
    </citation>
    <scope>NUCLEOTIDE SEQUENCE [LARGE SCALE GENOMIC DNA]</scope>
    <source>
        <strain evidence="1 2">SK-NIH.Env6_1116</strain>
    </source>
</reference>
<dbReference type="InterPro" id="IPR015422">
    <property type="entry name" value="PyrdxlP-dep_Trfase_small"/>
</dbReference>
<proteinExistence type="predicted"/>
<gene>
    <name evidence="1" type="ORF">DAH51_00140</name>
</gene>
<dbReference type="EMBL" id="QRAL01000001">
    <property type="protein sequence ID" value="RSU62014.1"/>
    <property type="molecule type" value="Genomic_DNA"/>
</dbReference>
<dbReference type="AlphaFoldDB" id="A0A430CAM4"/>
<protein>
    <submittedName>
        <fullName evidence="1">Uncharacterized protein</fullName>
    </submittedName>
</protein>